<evidence type="ECO:0000313" key="2">
    <source>
        <dbReference type="EMBL" id="ALE10141.1"/>
    </source>
</evidence>
<gene>
    <name evidence="2" type="ORF">RY67_2144</name>
</gene>
<dbReference type="InterPro" id="IPR003776">
    <property type="entry name" value="YcaO-like_dom"/>
</dbReference>
<dbReference type="Proteomes" id="UP000067206">
    <property type="component" value="Chromosome"/>
</dbReference>
<evidence type="ECO:0000259" key="1">
    <source>
        <dbReference type="PROSITE" id="PS51664"/>
    </source>
</evidence>
<dbReference type="PATRIC" id="fig|1682.24.peg.2090"/>
<dbReference type="PANTHER" id="PTHR37809">
    <property type="entry name" value="RIBOSOMAL PROTEIN S12 METHYLTHIOTRANSFERASE ACCESSORY FACTOR YCAO"/>
    <property type="match status" value="1"/>
</dbReference>
<dbReference type="EMBL" id="CP010411">
    <property type="protein sequence ID" value="ALE10141.1"/>
    <property type="molecule type" value="Genomic_DNA"/>
</dbReference>
<name>A0A0M3T6K9_BIFLI</name>
<evidence type="ECO:0000313" key="3">
    <source>
        <dbReference type="Proteomes" id="UP000067206"/>
    </source>
</evidence>
<feature type="domain" description="YcaO" evidence="1">
    <location>
        <begin position="64"/>
        <end position="411"/>
    </location>
</feature>
<dbReference type="Gene3D" id="3.30.1330.230">
    <property type="match status" value="1"/>
</dbReference>
<protein>
    <submittedName>
        <fullName evidence="2">YcaO-like protein</fullName>
    </submittedName>
</protein>
<accession>A0A0M3T6K9</accession>
<sequence length="411" mass="46309">MEHVPTPERSYSLWQSLTSIMDTFCSHGWEWEMYCSPMLKHSPVDIVSELLNDPEGVCMGNIQSRGKGIGVESICSSLYELLEHVVYENPDIQLTERCLNNTRPLSGDVVLDFASEKNYSKRLVFQDIEDGSNCAYLPQEYCGFPSSGAFEPSIENIIRCYYTNNGWASGASVSEATLHAVNELIERDAISLALLNSAQGKSFGVEIVSLSEQLNNIKLGIEEHVHNSVTIVKVPSLSGFVVLAYCRPLKRLIPAVGCGASQYCSYAVYRALLELWQEIMADKDSYSFEEKSLNKRLAYLCKNYPLLCKALQFECDLDTDDFMVQYPLNGNILVDSVNMQINNIISDLRRSGLKIWRRICYSEHHLDCNPSVVQIVVPGLERFHVIRHGFIGEPIGRLRSHNSVTLARTRN</sequence>
<dbReference type="PROSITE" id="PS51664">
    <property type="entry name" value="YCAO"/>
    <property type="match status" value="1"/>
</dbReference>
<organism evidence="2 3">
    <name type="scientific">Bifidobacterium longum subsp. infantis</name>
    <dbReference type="NCBI Taxonomy" id="1682"/>
    <lineage>
        <taxon>Bacteria</taxon>
        <taxon>Bacillati</taxon>
        <taxon>Actinomycetota</taxon>
        <taxon>Actinomycetes</taxon>
        <taxon>Bifidobacteriales</taxon>
        <taxon>Bifidobacteriaceae</taxon>
        <taxon>Bifidobacterium</taxon>
    </lineage>
</organism>
<reference evidence="2 3" key="1">
    <citation type="submission" date="2014-12" db="EMBL/GenBank/DDBJ databases">
        <title>Complete genome sequence of Bifidobacterium longum subsp. infantis BT1.</title>
        <authorList>
            <person name="Kim J.F."/>
            <person name="Kwak M.-J."/>
        </authorList>
    </citation>
    <scope>NUCLEOTIDE SEQUENCE [LARGE SCALE GENOMIC DNA]</scope>
    <source>
        <strain evidence="2 3">BT1</strain>
    </source>
</reference>
<dbReference type="AlphaFoldDB" id="A0A0M3T6K9"/>
<proteinExistence type="predicted"/>
<dbReference type="Pfam" id="PF02624">
    <property type="entry name" value="YcaO"/>
    <property type="match status" value="1"/>
</dbReference>
<dbReference type="PANTHER" id="PTHR37809:SF1">
    <property type="entry name" value="RIBOSOMAL PROTEIN S12 METHYLTHIOTRANSFERASE ACCESSORY FACTOR YCAO"/>
    <property type="match status" value="1"/>
</dbReference>